<proteinExistence type="predicted"/>
<keyword evidence="2" id="KW-1185">Reference proteome</keyword>
<gene>
    <name evidence="1" type="ORF">CALMAC_LOCUS365</name>
</gene>
<dbReference type="AlphaFoldDB" id="A0A653BFG1"/>
<sequence length="87" mass="9689">MAAVSVKYCRTPPFFGGHHTSLEGHHTFFGVSPSRPLEHHCFSGVTPPKLLLKKSSLLWDAITTLLWGTTLSWKGTTRTTPWTSHQS</sequence>
<dbReference type="Proteomes" id="UP000410492">
    <property type="component" value="Unassembled WGS sequence"/>
</dbReference>
<evidence type="ECO:0000313" key="1">
    <source>
        <dbReference type="EMBL" id="VEN34024.1"/>
    </source>
</evidence>
<name>A0A653BFG1_CALMS</name>
<accession>A0A653BFG1</accession>
<protein>
    <submittedName>
        <fullName evidence="1">Uncharacterized protein</fullName>
    </submittedName>
</protein>
<organism evidence="1 2">
    <name type="scientific">Callosobruchus maculatus</name>
    <name type="common">Southern cowpea weevil</name>
    <name type="synonym">Pulse bruchid</name>
    <dbReference type="NCBI Taxonomy" id="64391"/>
    <lineage>
        <taxon>Eukaryota</taxon>
        <taxon>Metazoa</taxon>
        <taxon>Ecdysozoa</taxon>
        <taxon>Arthropoda</taxon>
        <taxon>Hexapoda</taxon>
        <taxon>Insecta</taxon>
        <taxon>Pterygota</taxon>
        <taxon>Neoptera</taxon>
        <taxon>Endopterygota</taxon>
        <taxon>Coleoptera</taxon>
        <taxon>Polyphaga</taxon>
        <taxon>Cucujiformia</taxon>
        <taxon>Chrysomeloidea</taxon>
        <taxon>Chrysomelidae</taxon>
        <taxon>Bruchinae</taxon>
        <taxon>Bruchini</taxon>
        <taxon>Callosobruchus</taxon>
    </lineage>
</organism>
<dbReference type="EMBL" id="CAACVG010000394">
    <property type="protein sequence ID" value="VEN34024.1"/>
    <property type="molecule type" value="Genomic_DNA"/>
</dbReference>
<evidence type="ECO:0000313" key="2">
    <source>
        <dbReference type="Proteomes" id="UP000410492"/>
    </source>
</evidence>
<reference evidence="1 2" key="1">
    <citation type="submission" date="2019-01" db="EMBL/GenBank/DDBJ databases">
        <authorList>
            <person name="Sayadi A."/>
        </authorList>
    </citation>
    <scope>NUCLEOTIDE SEQUENCE [LARGE SCALE GENOMIC DNA]</scope>
</reference>